<accession>A0ABU5Z3G5</accession>
<protein>
    <recommendedName>
        <fullName evidence="3">Toxin-antitoxin system</fullName>
    </recommendedName>
</protein>
<gene>
    <name evidence="1" type="ORF">K5L39_22500</name>
</gene>
<keyword evidence="2" id="KW-1185">Reference proteome</keyword>
<evidence type="ECO:0008006" key="3">
    <source>
        <dbReference type="Google" id="ProtNLM"/>
    </source>
</evidence>
<dbReference type="EMBL" id="JAYJJQ010000042">
    <property type="protein sequence ID" value="MEB3071950.1"/>
    <property type="molecule type" value="Genomic_DNA"/>
</dbReference>
<dbReference type="Proteomes" id="UP001299283">
    <property type="component" value="Unassembled WGS sequence"/>
</dbReference>
<sequence length="57" mass="6296">MSRLPEEAYLILARRAREAGCSVSQFVADSMCLTIERPDLARVLGRDSASEELPLAM</sequence>
<reference evidence="1 2" key="1">
    <citation type="submission" date="2023-12" db="EMBL/GenBank/DDBJ databases">
        <title>Description of new species of Mycobacterium terrae complex isolated from sewage at the Sao Paulo Zoological Park Foundation in Brazil.</title>
        <authorList>
            <person name="Romagnoli C.L."/>
            <person name="Conceicao E.C."/>
            <person name="Machado E."/>
            <person name="Barreto L.B.P.F."/>
            <person name="Sharma A."/>
            <person name="Silva N.M."/>
            <person name="Marques L.E."/>
            <person name="Juliana M.A."/>
            <person name="Lourenco M.C.S."/>
            <person name="Digiampietri L.A."/>
            <person name="Suffys P.N."/>
            <person name="Viana-Niero C."/>
        </authorList>
    </citation>
    <scope>NUCLEOTIDE SEQUENCE [LARGE SCALE GENOMIC DNA]</scope>
    <source>
        <strain evidence="1 2">MYC017</strain>
    </source>
</reference>
<name>A0ABU5Z3G5_9MYCO</name>
<proteinExistence type="predicted"/>
<evidence type="ECO:0000313" key="1">
    <source>
        <dbReference type="EMBL" id="MEB3071950.1"/>
    </source>
</evidence>
<comment type="caution">
    <text evidence="1">The sequence shown here is derived from an EMBL/GenBank/DDBJ whole genome shotgun (WGS) entry which is preliminary data.</text>
</comment>
<organism evidence="1 2">
    <name type="scientific">[Mycobacterium] vasticus</name>
    <dbReference type="NCBI Taxonomy" id="2875777"/>
    <lineage>
        <taxon>Bacteria</taxon>
        <taxon>Bacillati</taxon>
        <taxon>Actinomycetota</taxon>
        <taxon>Actinomycetes</taxon>
        <taxon>Mycobacteriales</taxon>
        <taxon>Mycobacteriaceae</taxon>
        <taxon>Mycolicibacter</taxon>
    </lineage>
</organism>
<evidence type="ECO:0000313" key="2">
    <source>
        <dbReference type="Proteomes" id="UP001299283"/>
    </source>
</evidence>